<proteinExistence type="predicted"/>
<feature type="non-terminal residue" evidence="1">
    <location>
        <position position="414"/>
    </location>
</feature>
<dbReference type="EMBL" id="CAJVQC010023527">
    <property type="protein sequence ID" value="CAG8722609.1"/>
    <property type="molecule type" value="Genomic_DNA"/>
</dbReference>
<protein>
    <submittedName>
        <fullName evidence="1">11186_t:CDS:1</fullName>
    </submittedName>
</protein>
<dbReference type="Proteomes" id="UP000789920">
    <property type="component" value="Unassembled WGS sequence"/>
</dbReference>
<organism evidence="1 2">
    <name type="scientific">Racocetra persica</name>
    <dbReference type="NCBI Taxonomy" id="160502"/>
    <lineage>
        <taxon>Eukaryota</taxon>
        <taxon>Fungi</taxon>
        <taxon>Fungi incertae sedis</taxon>
        <taxon>Mucoromycota</taxon>
        <taxon>Glomeromycotina</taxon>
        <taxon>Glomeromycetes</taxon>
        <taxon>Diversisporales</taxon>
        <taxon>Gigasporaceae</taxon>
        <taxon>Racocetra</taxon>
    </lineage>
</organism>
<comment type="caution">
    <text evidence="1">The sequence shown here is derived from an EMBL/GenBank/DDBJ whole genome shotgun (WGS) entry which is preliminary data.</text>
</comment>
<feature type="non-terminal residue" evidence="1">
    <location>
        <position position="1"/>
    </location>
</feature>
<evidence type="ECO:0000313" key="1">
    <source>
        <dbReference type="EMBL" id="CAG8722609.1"/>
    </source>
</evidence>
<gene>
    <name evidence="1" type="ORF">RPERSI_LOCUS11425</name>
</gene>
<name>A0ACA9PV98_9GLOM</name>
<evidence type="ECO:0000313" key="2">
    <source>
        <dbReference type="Proteomes" id="UP000789920"/>
    </source>
</evidence>
<accession>A0ACA9PV98</accession>
<reference evidence="1" key="1">
    <citation type="submission" date="2021-06" db="EMBL/GenBank/DDBJ databases">
        <authorList>
            <person name="Kallberg Y."/>
            <person name="Tangrot J."/>
            <person name="Rosling A."/>
        </authorList>
    </citation>
    <scope>NUCLEOTIDE SEQUENCE</scope>
    <source>
        <strain evidence="1">MA461A</strain>
    </source>
</reference>
<keyword evidence="2" id="KW-1185">Reference proteome</keyword>
<sequence length="414" mass="46537">HTNSSQESYLPLTEKLDQITNSRVLANTTKSIEKWVNVLRNWLGVRQLKSGKEYSPSSLKNALILLSQWIYNAQAGPTKFKLSHKDDFRNLWNTLDGKMKQLKRNGIIPQHHDPLTEEEITLIFNHPKVSASHAQGLQYRVFMWMCMLCAPRGGEHGQIKVSQFKFLPDSGIIFTKWSQKNDQEGLDDNGNATSIPIPPDPLGKCGPVHDIHLYFSKRPDNCASPNLHLQLAKNPIGDIWYKDKRLGDHSINTMLRQICESCEINIESRNIVNHSGHTTSITHLYQLGTPNSTLMSITGHKSESSVRIYSHPSEQQKKDCLSAIINSSINNVETSPNVQTIEPNNQDNEDLTEPNIHTIELSDQNVKESTNLDFQTRTPLSAIQTSTVNQTRPGIYGPGNLHPNAFKKNPTLGG</sequence>